<dbReference type="OrthoDB" id="3197409at2759"/>
<evidence type="ECO:0000313" key="2">
    <source>
        <dbReference type="Proteomes" id="UP000054144"/>
    </source>
</evidence>
<sequence>MAGIFTPNARITVNHAPVQRAAFEHDLSQRLNANLVQRNEVEWKDLIISPYNNKSRGQSGLVAGMFIVNRYMKFLVRAAPAQRQNVVVFQAKCVVSCIT</sequence>
<organism evidence="1 2">
    <name type="scientific">Fistulina hepatica ATCC 64428</name>
    <dbReference type="NCBI Taxonomy" id="1128425"/>
    <lineage>
        <taxon>Eukaryota</taxon>
        <taxon>Fungi</taxon>
        <taxon>Dikarya</taxon>
        <taxon>Basidiomycota</taxon>
        <taxon>Agaricomycotina</taxon>
        <taxon>Agaricomycetes</taxon>
        <taxon>Agaricomycetidae</taxon>
        <taxon>Agaricales</taxon>
        <taxon>Fistulinaceae</taxon>
        <taxon>Fistulina</taxon>
    </lineage>
</organism>
<reference evidence="1 2" key="1">
    <citation type="journal article" date="2015" name="Fungal Genet. Biol.">
        <title>Evolution of novel wood decay mechanisms in Agaricales revealed by the genome sequences of Fistulina hepatica and Cylindrobasidium torrendii.</title>
        <authorList>
            <person name="Floudas D."/>
            <person name="Held B.W."/>
            <person name="Riley R."/>
            <person name="Nagy L.G."/>
            <person name="Koehler G."/>
            <person name="Ransdell A.S."/>
            <person name="Younus H."/>
            <person name="Chow J."/>
            <person name="Chiniquy J."/>
            <person name="Lipzen A."/>
            <person name="Tritt A."/>
            <person name="Sun H."/>
            <person name="Haridas S."/>
            <person name="LaButti K."/>
            <person name="Ohm R.A."/>
            <person name="Kues U."/>
            <person name="Blanchette R.A."/>
            <person name="Grigoriev I.V."/>
            <person name="Minto R.E."/>
            <person name="Hibbett D.S."/>
        </authorList>
    </citation>
    <scope>NUCLEOTIDE SEQUENCE [LARGE SCALE GENOMIC DNA]</scope>
    <source>
        <strain evidence="1 2">ATCC 64428</strain>
    </source>
</reference>
<accession>A0A0D7ADN6</accession>
<keyword evidence="2" id="KW-1185">Reference proteome</keyword>
<dbReference type="Proteomes" id="UP000054144">
    <property type="component" value="Unassembled WGS sequence"/>
</dbReference>
<dbReference type="EMBL" id="KN881832">
    <property type="protein sequence ID" value="KIY48519.1"/>
    <property type="molecule type" value="Genomic_DNA"/>
</dbReference>
<protein>
    <submittedName>
        <fullName evidence="1">Uncharacterized protein</fullName>
    </submittedName>
</protein>
<name>A0A0D7ADN6_9AGAR</name>
<evidence type="ECO:0000313" key="1">
    <source>
        <dbReference type="EMBL" id="KIY48519.1"/>
    </source>
</evidence>
<proteinExistence type="predicted"/>
<dbReference type="AlphaFoldDB" id="A0A0D7ADN6"/>
<gene>
    <name evidence="1" type="ORF">FISHEDRAFT_42975</name>
</gene>